<dbReference type="EMBL" id="SMFK01000001">
    <property type="protein sequence ID" value="TDD99567.1"/>
    <property type="molecule type" value="Genomic_DNA"/>
</dbReference>
<dbReference type="AlphaFoldDB" id="A0A4V2Z084"/>
<dbReference type="Gene3D" id="3.40.50.2300">
    <property type="match status" value="1"/>
</dbReference>
<feature type="modified residue" description="4-aspartylphosphate" evidence="1">
    <location>
        <position position="51"/>
    </location>
</feature>
<name>A0A4V2Z084_9FLAO</name>
<keyword evidence="1" id="KW-0597">Phosphoprotein</keyword>
<evidence type="ECO:0000313" key="3">
    <source>
        <dbReference type="EMBL" id="TDD99567.1"/>
    </source>
</evidence>
<sequence length="70" mass="7907">MKILLIEDGKQLANSIQSYLSGNDFIFEWVSNIHLALDKISVYEYDCVLLDLIVSDGNGFGILNNLKKMI</sequence>
<dbReference type="PROSITE" id="PS50110">
    <property type="entry name" value="RESPONSE_REGULATORY"/>
    <property type="match status" value="1"/>
</dbReference>
<organism evidence="3 4">
    <name type="scientific">Flavobacterium cellulosilyticum</name>
    <dbReference type="NCBI Taxonomy" id="2541731"/>
    <lineage>
        <taxon>Bacteria</taxon>
        <taxon>Pseudomonadati</taxon>
        <taxon>Bacteroidota</taxon>
        <taxon>Flavobacteriia</taxon>
        <taxon>Flavobacteriales</taxon>
        <taxon>Flavobacteriaceae</taxon>
        <taxon>Flavobacterium</taxon>
    </lineage>
</organism>
<dbReference type="Pfam" id="PF00072">
    <property type="entry name" value="Response_reg"/>
    <property type="match status" value="1"/>
</dbReference>
<evidence type="ECO:0000313" key="4">
    <source>
        <dbReference type="Proteomes" id="UP000295479"/>
    </source>
</evidence>
<keyword evidence="4" id="KW-1185">Reference proteome</keyword>
<gene>
    <name evidence="3" type="ORF">E0F76_02240</name>
</gene>
<evidence type="ECO:0000259" key="2">
    <source>
        <dbReference type="PROSITE" id="PS50110"/>
    </source>
</evidence>
<dbReference type="Proteomes" id="UP000295479">
    <property type="component" value="Unassembled WGS sequence"/>
</dbReference>
<feature type="domain" description="Response regulatory" evidence="2">
    <location>
        <begin position="2"/>
        <end position="70"/>
    </location>
</feature>
<dbReference type="GO" id="GO:0000160">
    <property type="term" value="P:phosphorelay signal transduction system"/>
    <property type="evidence" value="ECO:0007669"/>
    <property type="project" value="InterPro"/>
</dbReference>
<dbReference type="OrthoDB" id="9790442at2"/>
<dbReference type="InterPro" id="IPR001789">
    <property type="entry name" value="Sig_transdc_resp-reg_receiver"/>
</dbReference>
<evidence type="ECO:0000256" key="1">
    <source>
        <dbReference type="PROSITE-ProRule" id="PRU00169"/>
    </source>
</evidence>
<protein>
    <submittedName>
        <fullName evidence="3">Response regulator</fullName>
    </submittedName>
</protein>
<accession>A0A4V2Z084</accession>
<proteinExistence type="predicted"/>
<dbReference type="SUPFAM" id="SSF52172">
    <property type="entry name" value="CheY-like"/>
    <property type="match status" value="1"/>
</dbReference>
<dbReference type="RefSeq" id="WP_132000829.1">
    <property type="nucleotide sequence ID" value="NZ_SMFK01000001.1"/>
</dbReference>
<comment type="caution">
    <text evidence="3">The sequence shown here is derived from an EMBL/GenBank/DDBJ whole genome shotgun (WGS) entry which is preliminary data.</text>
</comment>
<dbReference type="InterPro" id="IPR011006">
    <property type="entry name" value="CheY-like_superfamily"/>
</dbReference>
<reference evidence="3 4" key="1">
    <citation type="submission" date="2019-03" db="EMBL/GenBank/DDBJ databases">
        <title>Flavobacterium AR-3-4 sp. nov. isolated from arctic soil.</title>
        <authorList>
            <person name="Chaudhary D.K."/>
        </authorList>
    </citation>
    <scope>NUCLEOTIDE SEQUENCE [LARGE SCALE GENOMIC DNA]</scope>
    <source>
        <strain evidence="3 4">AR-3-4</strain>
    </source>
</reference>